<dbReference type="EMBL" id="JAQLGM010000096">
    <property type="protein sequence ID" value="MDB2002828.1"/>
    <property type="molecule type" value="Genomic_DNA"/>
</dbReference>
<reference evidence="1" key="1">
    <citation type="submission" date="2023-01" db="EMBL/GenBank/DDBJ databases">
        <title>Human gut microbiome strain richness.</title>
        <authorList>
            <person name="Chen-Liaw A."/>
        </authorList>
    </citation>
    <scope>NUCLEOTIDE SEQUENCE</scope>
    <source>
        <strain evidence="1">B1_m1001713B170214d0_201011</strain>
    </source>
</reference>
<sequence>MYTELGEIKILVNGKEVPYKSVELINHSRYFSVEKRFKLICDVPKQTRGNISIKCMIDIKKNIKATSCSETGENLALISFYWGKNKLSIGTKGDIEGVKYSYLDDAISLEMQENPRQMIFYVAWLEMIDLEKEDIYTWFAADPAYED</sequence>
<evidence type="ECO:0000313" key="2">
    <source>
        <dbReference type="Proteomes" id="UP001300871"/>
    </source>
</evidence>
<evidence type="ECO:0000313" key="1">
    <source>
        <dbReference type="EMBL" id="MDB2002828.1"/>
    </source>
</evidence>
<gene>
    <name evidence="1" type="ORF">PM006_21720</name>
</gene>
<organism evidence="1 2">
    <name type="scientific">Clostridium symbiosum</name>
    <name type="common">Bacteroides symbiosus</name>
    <dbReference type="NCBI Taxonomy" id="1512"/>
    <lineage>
        <taxon>Bacteria</taxon>
        <taxon>Bacillati</taxon>
        <taxon>Bacillota</taxon>
        <taxon>Clostridia</taxon>
        <taxon>Lachnospirales</taxon>
        <taxon>Lachnospiraceae</taxon>
        <taxon>Otoolea</taxon>
    </lineage>
</organism>
<dbReference type="GeneID" id="57968244"/>
<dbReference type="AlphaFoldDB" id="A0AAW6B2N4"/>
<dbReference type="Proteomes" id="UP001300871">
    <property type="component" value="Unassembled WGS sequence"/>
</dbReference>
<name>A0AAW6B2N4_CLOSY</name>
<accession>A0AAW6B2N4</accession>
<dbReference type="RefSeq" id="WP_021640530.1">
    <property type="nucleotide sequence ID" value="NZ_JANKAG010000051.1"/>
</dbReference>
<protein>
    <submittedName>
        <fullName evidence="1">Uncharacterized protein</fullName>
    </submittedName>
</protein>
<comment type="caution">
    <text evidence="1">The sequence shown here is derived from an EMBL/GenBank/DDBJ whole genome shotgun (WGS) entry which is preliminary data.</text>
</comment>
<proteinExistence type="predicted"/>